<proteinExistence type="predicted"/>
<accession>A0AAW5UQI5</accession>
<dbReference type="RefSeq" id="WP_264911295.1">
    <property type="nucleotide sequence ID" value="NZ_JAPDUL010000001.1"/>
</dbReference>
<gene>
    <name evidence="1" type="ORF">ONS98_06545</name>
</gene>
<reference evidence="1" key="1">
    <citation type="submission" date="2022-11" db="EMBL/GenBank/DDBJ databases">
        <title>Genomic repertoires linked with pathogenic potency of arthritogenic Prevotella copri isolated from the gut of rheumatoid arthritis patients.</title>
        <authorList>
            <person name="Nii T."/>
            <person name="Maeda Y."/>
            <person name="Motooka D."/>
            <person name="Naito M."/>
            <person name="Matsumoto Y."/>
            <person name="Ogawa T."/>
            <person name="Oguro-Igashira E."/>
            <person name="Kishikawa T."/>
            <person name="Yamashita M."/>
            <person name="Koizumi S."/>
            <person name="Kurakawa T."/>
            <person name="Okumura R."/>
            <person name="Kayama H."/>
            <person name="Murakami M."/>
            <person name="Sakaguchi T."/>
            <person name="Das B."/>
            <person name="Nakamura S."/>
            <person name="Okada Y."/>
            <person name="Kumanogoh A."/>
            <person name="Takeda K."/>
        </authorList>
    </citation>
    <scope>NUCLEOTIDE SEQUENCE</scope>
    <source>
        <strain evidence="1">RA-N001-16</strain>
    </source>
</reference>
<dbReference type="AlphaFoldDB" id="A0AAW5UQI5"/>
<dbReference type="EMBL" id="JAPDUM010000001">
    <property type="protein sequence ID" value="MCW4164884.1"/>
    <property type="molecule type" value="Genomic_DNA"/>
</dbReference>
<dbReference type="Proteomes" id="UP001209476">
    <property type="component" value="Unassembled WGS sequence"/>
</dbReference>
<name>A0AAW5UQI5_9BACT</name>
<sequence length="73" mass="8097">MAISKNTKPCSETISFAPPAMPTWVDKVNDDSGSDIRKNMDKTTGIKYLIKGVSDAYKDNTNLATIDFRIKNN</sequence>
<protein>
    <submittedName>
        <fullName evidence="1">Uncharacterized protein</fullName>
    </submittedName>
</protein>
<comment type="caution">
    <text evidence="1">The sequence shown here is derived from an EMBL/GenBank/DDBJ whole genome shotgun (WGS) entry which is preliminary data.</text>
</comment>
<evidence type="ECO:0000313" key="1">
    <source>
        <dbReference type="EMBL" id="MCW4164884.1"/>
    </source>
</evidence>
<evidence type="ECO:0000313" key="2">
    <source>
        <dbReference type="Proteomes" id="UP001209476"/>
    </source>
</evidence>
<organism evidence="1 2">
    <name type="scientific">Segatella copri</name>
    <dbReference type="NCBI Taxonomy" id="165179"/>
    <lineage>
        <taxon>Bacteria</taxon>
        <taxon>Pseudomonadati</taxon>
        <taxon>Bacteroidota</taxon>
        <taxon>Bacteroidia</taxon>
        <taxon>Bacteroidales</taxon>
        <taxon>Prevotellaceae</taxon>
        <taxon>Segatella</taxon>
    </lineage>
</organism>